<protein>
    <submittedName>
        <fullName evidence="2">Uncharacterized protein</fullName>
    </submittedName>
</protein>
<sequence>MQFDGPLAMFTLFSAQFNIGHMVSRQRMAHTTPRFGARHSCLDAPDTVDKPSTRALGHIALAAGITQALLIVIAVEIYVSAFMILSPLMG</sequence>
<reference evidence="2 3" key="1">
    <citation type="journal article" date="2019" name="Emerg. Microbes Infect.">
        <title>Comprehensive subspecies identification of 175 nontuberculous mycobacteria species based on 7547 genomic profiles.</title>
        <authorList>
            <person name="Matsumoto Y."/>
            <person name="Kinjo T."/>
            <person name="Motooka D."/>
            <person name="Nabeya D."/>
            <person name="Jung N."/>
            <person name="Uechi K."/>
            <person name="Horii T."/>
            <person name="Iida T."/>
            <person name="Fujita J."/>
            <person name="Nakamura S."/>
        </authorList>
    </citation>
    <scope>NUCLEOTIDE SEQUENCE [LARGE SCALE GENOMIC DNA]</scope>
    <source>
        <strain evidence="2 3">JCM 17783</strain>
    </source>
</reference>
<evidence type="ECO:0000313" key="2">
    <source>
        <dbReference type="EMBL" id="BBY22413.1"/>
    </source>
</evidence>
<dbReference type="RefSeq" id="WP_163787994.1">
    <property type="nucleotide sequence ID" value="NZ_AP022587.1"/>
</dbReference>
<keyword evidence="1" id="KW-1133">Transmembrane helix</keyword>
<dbReference type="KEGG" id="msto:MSTO_26180"/>
<accession>A0A7I7Q829</accession>
<name>A0A7I7Q829_9MYCO</name>
<feature type="transmembrane region" description="Helical" evidence="1">
    <location>
        <begin position="59"/>
        <end position="85"/>
    </location>
</feature>
<dbReference type="Proteomes" id="UP000467130">
    <property type="component" value="Chromosome"/>
</dbReference>
<dbReference type="AlphaFoldDB" id="A0A7I7Q829"/>
<proteinExistence type="predicted"/>
<evidence type="ECO:0000313" key="3">
    <source>
        <dbReference type="Proteomes" id="UP000467130"/>
    </source>
</evidence>
<keyword evidence="3" id="KW-1185">Reference proteome</keyword>
<evidence type="ECO:0000256" key="1">
    <source>
        <dbReference type="SAM" id="Phobius"/>
    </source>
</evidence>
<gene>
    <name evidence="2" type="ORF">MSTO_26180</name>
</gene>
<keyword evidence="1" id="KW-0812">Transmembrane</keyword>
<organism evidence="2 3">
    <name type="scientific">Mycobacterium stomatepiae</name>
    <dbReference type="NCBI Taxonomy" id="470076"/>
    <lineage>
        <taxon>Bacteria</taxon>
        <taxon>Bacillati</taxon>
        <taxon>Actinomycetota</taxon>
        <taxon>Actinomycetes</taxon>
        <taxon>Mycobacteriales</taxon>
        <taxon>Mycobacteriaceae</taxon>
        <taxon>Mycobacterium</taxon>
        <taxon>Mycobacterium simiae complex</taxon>
    </lineage>
</organism>
<dbReference type="EMBL" id="AP022587">
    <property type="protein sequence ID" value="BBY22413.1"/>
    <property type="molecule type" value="Genomic_DNA"/>
</dbReference>
<keyword evidence="1" id="KW-0472">Membrane</keyword>